<name>E1YCL6_9BACT</name>
<dbReference type="NCBIfam" id="TIGR02141">
    <property type="entry name" value="modB_ABC"/>
    <property type="match status" value="1"/>
</dbReference>
<evidence type="ECO:0000256" key="9">
    <source>
        <dbReference type="ARBA" id="ARBA00022989"/>
    </source>
</evidence>
<evidence type="ECO:0000256" key="2">
    <source>
        <dbReference type="ARBA" id="ARBA00004429"/>
    </source>
</evidence>
<dbReference type="NCBIfam" id="NF006939">
    <property type="entry name" value="PRK09421.1"/>
    <property type="match status" value="1"/>
</dbReference>
<evidence type="ECO:0000256" key="3">
    <source>
        <dbReference type="ARBA" id="ARBA00007069"/>
    </source>
</evidence>
<keyword evidence="6 12" id="KW-0500">Molybdenum</keyword>
<evidence type="ECO:0000256" key="7">
    <source>
        <dbReference type="ARBA" id="ARBA00022519"/>
    </source>
</evidence>
<evidence type="ECO:0000256" key="6">
    <source>
        <dbReference type="ARBA" id="ARBA00022505"/>
    </source>
</evidence>
<evidence type="ECO:0000313" key="14">
    <source>
        <dbReference type="EMBL" id="CBX28310.1"/>
    </source>
</evidence>
<dbReference type="PROSITE" id="PS50928">
    <property type="entry name" value="ABC_TM1"/>
    <property type="match status" value="1"/>
</dbReference>
<feature type="transmembrane region" description="Helical" evidence="11">
    <location>
        <begin position="143"/>
        <end position="165"/>
    </location>
</feature>
<evidence type="ECO:0000256" key="11">
    <source>
        <dbReference type="RuleBase" id="RU363032"/>
    </source>
</evidence>
<dbReference type="AlphaFoldDB" id="E1YCL6"/>
<dbReference type="GO" id="GO:0015098">
    <property type="term" value="F:molybdate ion transmembrane transporter activity"/>
    <property type="evidence" value="ECO:0007669"/>
    <property type="project" value="UniProtKB-UniRule"/>
</dbReference>
<keyword evidence="9 11" id="KW-1133">Transmembrane helix</keyword>
<keyword evidence="5 12" id="KW-1003">Cell membrane</keyword>
<dbReference type="PANTHER" id="PTHR30183">
    <property type="entry name" value="MOLYBDENUM TRANSPORT SYSTEM PERMEASE PROTEIN MODB"/>
    <property type="match status" value="1"/>
</dbReference>
<dbReference type="Pfam" id="PF00528">
    <property type="entry name" value="BPD_transp_1"/>
    <property type="match status" value="1"/>
</dbReference>
<dbReference type="InterPro" id="IPR000515">
    <property type="entry name" value="MetI-like"/>
</dbReference>
<keyword evidence="7" id="KW-0997">Cell inner membrane</keyword>
<comment type="similarity">
    <text evidence="3 12">Belongs to the binding-protein-dependent transport system permease family. CysTW subfamily.</text>
</comment>
<reference evidence="14" key="1">
    <citation type="journal article" date="2011" name="Environ. Microbiol.">
        <title>Genomic insights into the metabolic potential of the polycyclic aromatic hydrocarbon degrading sulfate-reducing Deltaproteobacterium N47.</title>
        <authorList>
            <person name="Bergmann F."/>
            <person name="Selesi D."/>
            <person name="Weinmaier T."/>
            <person name="Tischler P."/>
            <person name="Rattei T."/>
            <person name="Meckenstock R.U."/>
        </authorList>
    </citation>
    <scope>NUCLEOTIDE SEQUENCE</scope>
</reference>
<proteinExistence type="inferred from homology"/>
<comment type="caution">
    <text evidence="12">Lacks conserved residue(s) required for the propagation of feature annotation.</text>
</comment>
<evidence type="ECO:0000256" key="8">
    <source>
        <dbReference type="ARBA" id="ARBA00022692"/>
    </source>
</evidence>
<dbReference type="CDD" id="cd06261">
    <property type="entry name" value="TM_PBP2"/>
    <property type="match status" value="1"/>
</dbReference>
<dbReference type="InterPro" id="IPR011867">
    <property type="entry name" value="ModB_ABC"/>
</dbReference>
<organism evidence="14">
    <name type="scientific">uncultured Desulfobacterium sp</name>
    <dbReference type="NCBI Taxonomy" id="201089"/>
    <lineage>
        <taxon>Bacteria</taxon>
        <taxon>Pseudomonadati</taxon>
        <taxon>Thermodesulfobacteriota</taxon>
        <taxon>Desulfobacteria</taxon>
        <taxon>Desulfobacterales</taxon>
        <taxon>Desulfobacteriaceae</taxon>
        <taxon>Desulfobacterium</taxon>
        <taxon>environmental samples</taxon>
    </lineage>
</organism>
<evidence type="ECO:0000256" key="4">
    <source>
        <dbReference type="ARBA" id="ARBA00022448"/>
    </source>
</evidence>
<dbReference type="SUPFAM" id="SSF161098">
    <property type="entry name" value="MetI-like"/>
    <property type="match status" value="1"/>
</dbReference>
<dbReference type="PANTHER" id="PTHR30183:SF3">
    <property type="entry name" value="MOLYBDENUM TRANSPORT SYSTEM PERMEASE PROTEIN MODB"/>
    <property type="match status" value="1"/>
</dbReference>
<keyword evidence="8 11" id="KW-0812">Transmembrane</keyword>
<dbReference type="FunFam" id="1.10.3720.10:FF:000018">
    <property type="entry name" value="Molybdenum transport system permease"/>
    <property type="match status" value="1"/>
</dbReference>
<keyword evidence="10 11" id="KW-0472">Membrane</keyword>
<evidence type="ECO:0000256" key="1">
    <source>
        <dbReference type="ARBA" id="ARBA00002949"/>
    </source>
</evidence>
<keyword evidence="4 11" id="KW-0813">Transport</keyword>
<feature type="transmembrane region" description="Helical" evidence="11">
    <location>
        <begin position="20"/>
        <end position="44"/>
    </location>
</feature>
<comment type="subcellular location">
    <subcellularLocation>
        <location evidence="2">Cell inner membrane</location>
        <topology evidence="2">Multi-pass membrane protein</topology>
    </subcellularLocation>
    <subcellularLocation>
        <location evidence="11">Cell membrane</location>
        <topology evidence="11">Multi-pass membrane protein</topology>
    </subcellularLocation>
</comment>
<dbReference type="EMBL" id="FR695868">
    <property type="protein sequence ID" value="CBX28310.1"/>
    <property type="molecule type" value="Genomic_DNA"/>
</dbReference>
<accession>E1YCL6</accession>
<comment type="function">
    <text evidence="1 12">Part of the binding-protein-dependent transport system for molybdenum; probably responsible for the translocation of the substrate across the membrane.</text>
</comment>
<feature type="transmembrane region" description="Helical" evidence="11">
    <location>
        <begin position="56"/>
        <end position="77"/>
    </location>
</feature>
<evidence type="ECO:0000256" key="10">
    <source>
        <dbReference type="ARBA" id="ARBA00023136"/>
    </source>
</evidence>
<protein>
    <recommendedName>
        <fullName evidence="12">Molybdenum transport system permease</fullName>
    </recommendedName>
</protein>
<gene>
    <name evidence="14" type="ORF">N47_G36340</name>
</gene>
<feature type="domain" description="ABC transmembrane type-1" evidence="13">
    <location>
        <begin position="18"/>
        <end position="226"/>
    </location>
</feature>
<evidence type="ECO:0000256" key="5">
    <source>
        <dbReference type="ARBA" id="ARBA00022475"/>
    </source>
</evidence>
<dbReference type="GO" id="GO:0005886">
    <property type="term" value="C:plasma membrane"/>
    <property type="evidence" value="ECO:0007669"/>
    <property type="project" value="UniProtKB-SubCell"/>
</dbReference>
<dbReference type="InterPro" id="IPR035906">
    <property type="entry name" value="MetI-like_sf"/>
</dbReference>
<sequence length="236" mass="25096">MCAIMELLGMTIMEWEALRLSLWVSCCAMAGSLIPGIFAAWILARFEFPGKSLLDGLVHLPLVVPPVVIGYLLLLLFGQRGIIGAWLLKNLGITIAFTWKGAAIAAAAMAFPLLVRAVRLSIEGVDRGIEDAARTLGAGPMRVFFTVTLPLITPGIITGLILSFARSLGEFGATITFVSNIQGQTQTLPLALYTLTQTPGGEAGAMRLCVISVVVAMAALVASEVMSKRFTAYIRG</sequence>
<feature type="transmembrane region" description="Helical" evidence="11">
    <location>
        <begin position="205"/>
        <end position="226"/>
    </location>
</feature>
<dbReference type="Gene3D" id="1.10.3720.10">
    <property type="entry name" value="MetI-like"/>
    <property type="match status" value="1"/>
</dbReference>
<evidence type="ECO:0000259" key="13">
    <source>
        <dbReference type="PROSITE" id="PS50928"/>
    </source>
</evidence>
<evidence type="ECO:0000256" key="12">
    <source>
        <dbReference type="RuleBase" id="RU365097"/>
    </source>
</evidence>